<reference evidence="1 2" key="1">
    <citation type="submission" date="2018-08" db="EMBL/GenBank/DDBJ databases">
        <title>Genomic Encyclopedia of Type Strains, Phase IV (KMG-IV): sequencing the most valuable type-strain genomes for metagenomic binning, comparative biology and taxonomic classification.</title>
        <authorList>
            <person name="Goeker M."/>
        </authorList>
    </citation>
    <scope>NUCLEOTIDE SEQUENCE [LARGE SCALE GENOMIC DNA]</scope>
    <source>
        <strain evidence="1 2">DSM 23923</strain>
    </source>
</reference>
<dbReference type="EMBL" id="QUMS01000001">
    <property type="protein sequence ID" value="REG11765.1"/>
    <property type="molecule type" value="Genomic_DNA"/>
</dbReference>
<protein>
    <submittedName>
        <fullName evidence="1">Uncharacterized protein</fullName>
    </submittedName>
</protein>
<keyword evidence="2" id="KW-1185">Reference proteome</keyword>
<sequence>MNKGNERLLKLCTKSFQVNNIIINNVKIDLTRDELT</sequence>
<evidence type="ECO:0000313" key="2">
    <source>
        <dbReference type="Proteomes" id="UP000256388"/>
    </source>
</evidence>
<dbReference type="AlphaFoldDB" id="A0A3E0AJG3"/>
<proteinExistence type="predicted"/>
<accession>A0A3E0AJG3</accession>
<gene>
    <name evidence="1" type="ORF">DFR64_1657</name>
</gene>
<name>A0A3E0AJG3_9CHLR</name>
<organism evidence="1 2">
    <name type="scientific">Pelolinea submarina</name>
    <dbReference type="NCBI Taxonomy" id="913107"/>
    <lineage>
        <taxon>Bacteria</taxon>
        <taxon>Bacillati</taxon>
        <taxon>Chloroflexota</taxon>
        <taxon>Anaerolineae</taxon>
        <taxon>Anaerolineales</taxon>
        <taxon>Anaerolineaceae</taxon>
        <taxon>Pelolinea</taxon>
    </lineage>
</organism>
<evidence type="ECO:0000313" key="1">
    <source>
        <dbReference type="EMBL" id="REG11765.1"/>
    </source>
</evidence>
<comment type="caution">
    <text evidence="1">The sequence shown here is derived from an EMBL/GenBank/DDBJ whole genome shotgun (WGS) entry which is preliminary data.</text>
</comment>
<dbReference type="Proteomes" id="UP000256388">
    <property type="component" value="Unassembled WGS sequence"/>
</dbReference>